<dbReference type="AlphaFoldDB" id="A0A812VU77"/>
<protein>
    <submittedName>
        <fullName evidence="5">CobW protein</fullName>
    </submittedName>
</protein>
<feature type="compositionally biased region" description="Basic and acidic residues" evidence="3">
    <location>
        <begin position="127"/>
        <end position="150"/>
    </location>
</feature>
<dbReference type="Proteomes" id="UP000601435">
    <property type="component" value="Unassembled WGS sequence"/>
</dbReference>
<evidence type="ECO:0000256" key="3">
    <source>
        <dbReference type="SAM" id="MobiDB-lite"/>
    </source>
</evidence>
<gene>
    <name evidence="5" type="primary">cobW</name>
    <name evidence="5" type="ORF">SNEC2469_LOCUS18031</name>
</gene>
<evidence type="ECO:0000313" key="6">
    <source>
        <dbReference type="Proteomes" id="UP000601435"/>
    </source>
</evidence>
<dbReference type="GO" id="GO:0000166">
    <property type="term" value="F:nucleotide binding"/>
    <property type="evidence" value="ECO:0007669"/>
    <property type="project" value="UniProtKB-KW"/>
</dbReference>
<organism evidence="5 6">
    <name type="scientific">Symbiodinium necroappetens</name>
    <dbReference type="NCBI Taxonomy" id="1628268"/>
    <lineage>
        <taxon>Eukaryota</taxon>
        <taxon>Sar</taxon>
        <taxon>Alveolata</taxon>
        <taxon>Dinophyceae</taxon>
        <taxon>Suessiales</taxon>
        <taxon>Symbiodiniaceae</taxon>
        <taxon>Symbiodinium</taxon>
    </lineage>
</organism>
<dbReference type="InterPro" id="IPR051316">
    <property type="entry name" value="Zinc-reg_GTPase_activator"/>
</dbReference>
<name>A0A812VU77_9DINO</name>
<dbReference type="PANTHER" id="PTHR13748:SF62">
    <property type="entry name" value="COBW DOMAIN-CONTAINING PROTEIN"/>
    <property type="match status" value="1"/>
</dbReference>
<dbReference type="InterPro" id="IPR027417">
    <property type="entry name" value="P-loop_NTPase"/>
</dbReference>
<feature type="domain" description="CobW C-terminal" evidence="4">
    <location>
        <begin position="152"/>
        <end position="248"/>
    </location>
</feature>
<dbReference type="Gene3D" id="3.40.50.300">
    <property type="entry name" value="P-loop containing nucleotide triphosphate hydrolases"/>
    <property type="match status" value="1"/>
</dbReference>
<keyword evidence="6" id="KW-1185">Reference proteome</keyword>
<evidence type="ECO:0000256" key="2">
    <source>
        <dbReference type="ARBA" id="ARBA00023186"/>
    </source>
</evidence>
<dbReference type="OrthoDB" id="258627at2759"/>
<dbReference type="InterPro" id="IPR036627">
    <property type="entry name" value="CobW-likC_sf"/>
</dbReference>
<evidence type="ECO:0000313" key="5">
    <source>
        <dbReference type="EMBL" id="CAE7638637.1"/>
    </source>
</evidence>
<dbReference type="Pfam" id="PF07683">
    <property type="entry name" value="CobW_C"/>
    <property type="match status" value="1"/>
</dbReference>
<comment type="caution">
    <text evidence="5">The sequence shown here is derived from an EMBL/GenBank/DDBJ whole genome shotgun (WGS) entry which is preliminary data.</text>
</comment>
<dbReference type="InterPro" id="IPR011629">
    <property type="entry name" value="CobW-like_C"/>
</dbReference>
<keyword evidence="2" id="KW-0143">Chaperone</keyword>
<dbReference type="GO" id="GO:0005737">
    <property type="term" value="C:cytoplasm"/>
    <property type="evidence" value="ECO:0007669"/>
    <property type="project" value="TreeGrafter"/>
</dbReference>
<sequence>MLWKVNEPAQQVAFADKVLLNKVDAVSRDKAQETIAAIRSINAFAPVVECSLSLKPDAVPVEELVSIESFDLTRLLTVESEQGEVDLAAVPESHASGHEHSHGHSHSHSCEDPTCSDPSHGAHHGHSHDADCSDSSSEHDTHDTHTHHDTDIGSMVLELRDVPMDIPRFNHLLDELLERSVDLYRYKGILACAQGGKVVRLVLQGVHDMLDLSFSGEWPSEKPLRTQVVLIGRKLDKAALEQRFRECALLPDVV</sequence>
<dbReference type="EMBL" id="CAJNJA010030136">
    <property type="protein sequence ID" value="CAE7638637.1"/>
    <property type="molecule type" value="Genomic_DNA"/>
</dbReference>
<dbReference type="SMART" id="SM00833">
    <property type="entry name" value="CobW_C"/>
    <property type="match status" value="1"/>
</dbReference>
<accession>A0A812VU77</accession>
<reference evidence="5" key="1">
    <citation type="submission" date="2021-02" db="EMBL/GenBank/DDBJ databases">
        <authorList>
            <person name="Dougan E. K."/>
            <person name="Rhodes N."/>
            <person name="Thang M."/>
            <person name="Chan C."/>
        </authorList>
    </citation>
    <scope>NUCLEOTIDE SEQUENCE</scope>
</reference>
<keyword evidence="1" id="KW-0547">Nucleotide-binding</keyword>
<dbReference type="PANTHER" id="PTHR13748">
    <property type="entry name" value="COBW-RELATED"/>
    <property type="match status" value="1"/>
</dbReference>
<evidence type="ECO:0000259" key="4">
    <source>
        <dbReference type="SMART" id="SM00833"/>
    </source>
</evidence>
<dbReference type="Gene3D" id="3.30.1220.10">
    <property type="entry name" value="CobW-like, C-terminal domain"/>
    <property type="match status" value="1"/>
</dbReference>
<proteinExistence type="predicted"/>
<dbReference type="SUPFAM" id="SSF90002">
    <property type="entry name" value="Hypothetical protein YjiA, C-terminal domain"/>
    <property type="match status" value="1"/>
</dbReference>
<feature type="region of interest" description="Disordered" evidence="3">
    <location>
        <begin position="93"/>
        <end position="150"/>
    </location>
</feature>
<evidence type="ECO:0000256" key="1">
    <source>
        <dbReference type="ARBA" id="ARBA00022741"/>
    </source>
</evidence>